<dbReference type="AlphaFoldDB" id="A0A936ZFG5"/>
<dbReference type="Gene3D" id="3.40.190.10">
    <property type="entry name" value="Periplasmic binding protein-like II"/>
    <property type="match status" value="1"/>
</dbReference>
<evidence type="ECO:0000313" key="4">
    <source>
        <dbReference type="Proteomes" id="UP000613011"/>
    </source>
</evidence>
<reference evidence="3" key="1">
    <citation type="submission" date="2021-01" db="EMBL/GenBank/DDBJ databases">
        <title>Ramlibacter sp. strain AW1 16S ribosomal RNA gene Genome sequencing and assembly.</title>
        <authorList>
            <person name="Kang M."/>
        </authorList>
    </citation>
    <scope>NUCLEOTIDE SEQUENCE</scope>
    <source>
        <strain evidence="3">AW1</strain>
    </source>
</reference>
<evidence type="ECO:0000256" key="1">
    <source>
        <dbReference type="ARBA" id="ARBA00006987"/>
    </source>
</evidence>
<dbReference type="CDD" id="cd07012">
    <property type="entry name" value="PBP2_Bug_TTT"/>
    <property type="match status" value="1"/>
</dbReference>
<organism evidence="3 4">
    <name type="scientific">Ramlibacter aurantiacus</name>
    <dbReference type="NCBI Taxonomy" id="2801330"/>
    <lineage>
        <taxon>Bacteria</taxon>
        <taxon>Pseudomonadati</taxon>
        <taxon>Pseudomonadota</taxon>
        <taxon>Betaproteobacteria</taxon>
        <taxon>Burkholderiales</taxon>
        <taxon>Comamonadaceae</taxon>
        <taxon>Ramlibacter</taxon>
    </lineage>
</organism>
<protein>
    <submittedName>
        <fullName evidence="3">Tripartite tricarboxylate transporter substrate binding protein</fullName>
    </submittedName>
</protein>
<dbReference type="Gene3D" id="3.40.190.150">
    <property type="entry name" value="Bordetella uptake gene, domain 1"/>
    <property type="match status" value="1"/>
</dbReference>
<dbReference type="PANTHER" id="PTHR42928:SF5">
    <property type="entry name" value="BLR1237 PROTEIN"/>
    <property type="match status" value="1"/>
</dbReference>
<accession>A0A936ZFG5</accession>
<dbReference type="Proteomes" id="UP000613011">
    <property type="component" value="Unassembled WGS sequence"/>
</dbReference>
<dbReference type="InterPro" id="IPR005064">
    <property type="entry name" value="BUG"/>
</dbReference>
<comment type="caution">
    <text evidence="3">The sequence shown here is derived from an EMBL/GenBank/DDBJ whole genome shotgun (WGS) entry which is preliminary data.</text>
</comment>
<name>A0A936ZFG5_9BURK</name>
<dbReference type="Pfam" id="PF03401">
    <property type="entry name" value="TctC"/>
    <property type="match status" value="1"/>
</dbReference>
<proteinExistence type="inferred from homology"/>
<evidence type="ECO:0000256" key="2">
    <source>
        <dbReference type="SAM" id="SignalP"/>
    </source>
</evidence>
<dbReference type="EMBL" id="JAEQNA010000001">
    <property type="protein sequence ID" value="MBL0419308.1"/>
    <property type="molecule type" value="Genomic_DNA"/>
</dbReference>
<evidence type="ECO:0000313" key="3">
    <source>
        <dbReference type="EMBL" id="MBL0419308.1"/>
    </source>
</evidence>
<dbReference type="PIRSF" id="PIRSF017082">
    <property type="entry name" value="YflP"/>
    <property type="match status" value="1"/>
</dbReference>
<gene>
    <name evidence="3" type="ORF">JI739_03005</name>
</gene>
<keyword evidence="2" id="KW-0732">Signal</keyword>
<feature type="chain" id="PRO_5038072797" evidence="2">
    <location>
        <begin position="22"/>
        <end position="319"/>
    </location>
</feature>
<feature type="signal peptide" evidence="2">
    <location>
        <begin position="1"/>
        <end position="21"/>
    </location>
</feature>
<dbReference type="RefSeq" id="WP_201682349.1">
    <property type="nucleotide sequence ID" value="NZ_JAEQNA010000001.1"/>
</dbReference>
<sequence length="319" mass="33550">MTKRKILSAVLLAFAATTAQAQSFPSKPLKVYMPGAPGGSFDTMTRVVMNRVSELVRQPVVVENYPGAGGMVAVERCLAGAADGYHLCVTYTGNLAIAPYIFPKMAYDPVKDLKPVALLGSVPFVLAVPASSPYKSVKELLDDARAKPGKISYASGGNGTGGHVGGELIKSSTQVQMTHIPYQGAAPASAALLGAHVDWSFEALPTSLQNVKAGKLRALAVSTPKRQPDLPDVPTMAEQGFPDFDLTSWLAISVPAGTPDAAITQLNAALNKALEMPEVKENYAKRGAQTLGGSAEQFGSFLQSELVLYKKVMGKAKAD</sequence>
<comment type="similarity">
    <text evidence="1">Belongs to the UPF0065 (bug) family.</text>
</comment>
<dbReference type="InterPro" id="IPR042100">
    <property type="entry name" value="Bug_dom1"/>
</dbReference>
<keyword evidence="4" id="KW-1185">Reference proteome</keyword>
<dbReference type="SUPFAM" id="SSF53850">
    <property type="entry name" value="Periplasmic binding protein-like II"/>
    <property type="match status" value="1"/>
</dbReference>
<dbReference type="PANTHER" id="PTHR42928">
    <property type="entry name" value="TRICARBOXYLATE-BINDING PROTEIN"/>
    <property type="match status" value="1"/>
</dbReference>